<keyword evidence="7 9" id="KW-0051">Antiviral defense</keyword>
<protein>
    <recommendedName>
        <fullName evidence="9">CRISPR-associated exonuclease Cas4</fullName>
        <ecNumber evidence="9">3.1.12.1</ecNumber>
    </recommendedName>
</protein>
<dbReference type="NCBIfam" id="TIGR00372">
    <property type="entry name" value="cas4"/>
    <property type="match status" value="1"/>
</dbReference>
<gene>
    <name evidence="11" type="ORF">NC99_30320</name>
</gene>
<keyword evidence="1 9" id="KW-0540">Nuclease</keyword>
<dbReference type="InterPro" id="IPR022765">
    <property type="entry name" value="Dna2/Cas4_DUF83"/>
</dbReference>
<dbReference type="InterPro" id="IPR013343">
    <property type="entry name" value="CRISPR-assoc_prot_Cas4"/>
</dbReference>
<evidence type="ECO:0000256" key="6">
    <source>
        <dbReference type="ARBA" id="ARBA00023014"/>
    </source>
</evidence>
<dbReference type="Pfam" id="PF01930">
    <property type="entry name" value="Cas_Cas4"/>
    <property type="match status" value="1"/>
</dbReference>
<comment type="function">
    <text evidence="9">CRISPR (clustered regularly interspaced short palindromic repeat) is an adaptive immune system that provides protection against mobile genetic elements (viruses, transposable elements and conjugative plasmids). CRISPR clusters contain sequences complementary to antecedent mobile elements and target invading nucleic acids. CRISPR clusters are transcribed and processed into CRISPR RNA (crRNA).</text>
</comment>
<dbReference type="GO" id="GO:0051607">
    <property type="term" value="P:defense response to virus"/>
    <property type="evidence" value="ECO:0007669"/>
    <property type="project" value="UniProtKB-KW"/>
</dbReference>
<keyword evidence="2 9" id="KW-0479">Metal-binding</keyword>
<accession>A0A0L8V6H0</accession>
<dbReference type="GO" id="GO:0051536">
    <property type="term" value="F:iron-sulfur cluster binding"/>
    <property type="evidence" value="ECO:0007669"/>
    <property type="project" value="UniProtKB-KW"/>
</dbReference>
<sequence>MQTTGTHFNYYLICHRKLWLFANGINMESTSDLVYEGKLLHETSYPRRSEKYEEIAIDGIKVDYYDPKNKVVHEIKKSDKHEEAHEWQVKFYLYVLEQNGIVGATGLLEYPRLHKTTEVLLTTPDREAIGEMLVEIEKIINREHCPERIPKAKCKNCSYFDFCYAEEV</sequence>
<organism evidence="11 12">
    <name type="scientific">Sunxiuqinia dokdonensis</name>
    <dbReference type="NCBI Taxonomy" id="1409788"/>
    <lineage>
        <taxon>Bacteria</taxon>
        <taxon>Pseudomonadati</taxon>
        <taxon>Bacteroidota</taxon>
        <taxon>Bacteroidia</taxon>
        <taxon>Marinilabiliales</taxon>
        <taxon>Prolixibacteraceae</taxon>
        <taxon>Sunxiuqinia</taxon>
    </lineage>
</organism>
<evidence type="ECO:0000256" key="1">
    <source>
        <dbReference type="ARBA" id="ARBA00022722"/>
    </source>
</evidence>
<dbReference type="GO" id="GO:0004527">
    <property type="term" value="F:exonuclease activity"/>
    <property type="evidence" value="ECO:0007669"/>
    <property type="project" value="UniProtKB-KW"/>
</dbReference>
<dbReference type="PANTHER" id="PTHR37168">
    <property type="entry name" value="CRISPR-ASSOCIATED EXONUCLEASE CAS4"/>
    <property type="match status" value="1"/>
</dbReference>
<keyword evidence="5 9" id="KW-0408">Iron</keyword>
<reference evidence="12" key="1">
    <citation type="submission" date="2015-07" db="EMBL/GenBank/DDBJ databases">
        <title>Genome sequencing of Sunxiuqinia dokdonensis strain SK.</title>
        <authorList>
            <person name="Ahn S."/>
            <person name="Kim B.-C."/>
        </authorList>
    </citation>
    <scope>NUCLEOTIDE SEQUENCE [LARGE SCALE GENOMIC DNA]</scope>
    <source>
        <strain evidence="12">SK</strain>
    </source>
</reference>
<feature type="domain" description="DUF83" evidence="10">
    <location>
        <begin position="4"/>
        <end position="164"/>
    </location>
</feature>
<dbReference type="EC" id="3.1.12.1" evidence="9"/>
<dbReference type="AlphaFoldDB" id="A0A0L8V6H0"/>
<keyword evidence="12" id="KW-1185">Reference proteome</keyword>
<evidence type="ECO:0000256" key="4">
    <source>
        <dbReference type="ARBA" id="ARBA00022839"/>
    </source>
</evidence>
<dbReference type="EMBL" id="LGIA01000171">
    <property type="protein sequence ID" value="KOH44039.1"/>
    <property type="molecule type" value="Genomic_DNA"/>
</dbReference>
<dbReference type="STRING" id="1409788.NC99_30320"/>
<dbReference type="PATRIC" id="fig|1409788.3.peg.3119"/>
<evidence type="ECO:0000256" key="2">
    <source>
        <dbReference type="ARBA" id="ARBA00022723"/>
    </source>
</evidence>
<keyword evidence="3 9" id="KW-0378">Hydrolase</keyword>
<dbReference type="Proteomes" id="UP000036958">
    <property type="component" value="Unassembled WGS sequence"/>
</dbReference>
<keyword evidence="6 9" id="KW-0411">Iron-sulfur</keyword>
<evidence type="ECO:0000256" key="3">
    <source>
        <dbReference type="ARBA" id="ARBA00022801"/>
    </source>
</evidence>
<evidence type="ECO:0000256" key="5">
    <source>
        <dbReference type="ARBA" id="ARBA00023004"/>
    </source>
</evidence>
<comment type="caution">
    <text evidence="11">The sequence shown here is derived from an EMBL/GenBank/DDBJ whole genome shotgun (WGS) entry which is preliminary data.</text>
</comment>
<comment type="similarity">
    <text evidence="9">Belongs to the CRISPR-associated exonuclease Cas4 family.</text>
</comment>
<dbReference type="InterPro" id="IPR011604">
    <property type="entry name" value="PDDEXK-like_dom_sf"/>
</dbReference>
<dbReference type="Gene3D" id="3.90.320.10">
    <property type="match status" value="1"/>
</dbReference>
<evidence type="ECO:0000313" key="11">
    <source>
        <dbReference type="EMBL" id="KOH44039.1"/>
    </source>
</evidence>
<evidence type="ECO:0000259" key="10">
    <source>
        <dbReference type="Pfam" id="PF01930"/>
    </source>
</evidence>
<keyword evidence="8 9" id="KW-0464">Manganese</keyword>
<keyword evidence="4 9" id="KW-0269">Exonuclease</keyword>
<evidence type="ECO:0000256" key="8">
    <source>
        <dbReference type="ARBA" id="ARBA00023211"/>
    </source>
</evidence>
<dbReference type="OrthoDB" id="9794720at2"/>
<evidence type="ECO:0000256" key="7">
    <source>
        <dbReference type="ARBA" id="ARBA00023118"/>
    </source>
</evidence>
<proteinExistence type="inferred from homology"/>
<evidence type="ECO:0000256" key="9">
    <source>
        <dbReference type="RuleBase" id="RU365022"/>
    </source>
</evidence>
<comment type="cofactor">
    <cofactor evidence="9">
        <name>iron-sulfur cluster</name>
        <dbReference type="ChEBI" id="CHEBI:30408"/>
    </cofactor>
</comment>
<name>A0A0L8V6H0_9BACT</name>
<dbReference type="PANTHER" id="PTHR37168:SF1">
    <property type="entry name" value="CRISPR-ASSOCIATED EXONUCLEASE CAS4"/>
    <property type="match status" value="1"/>
</dbReference>
<dbReference type="GO" id="GO:0046872">
    <property type="term" value="F:metal ion binding"/>
    <property type="evidence" value="ECO:0007669"/>
    <property type="project" value="UniProtKB-KW"/>
</dbReference>
<dbReference type="RefSeq" id="WP_053184764.1">
    <property type="nucleotide sequence ID" value="NZ_LGIA01000171.1"/>
</dbReference>
<evidence type="ECO:0000313" key="12">
    <source>
        <dbReference type="Proteomes" id="UP000036958"/>
    </source>
</evidence>
<comment type="cofactor">
    <cofactor evidence="9">
        <name>Mg(2+)</name>
        <dbReference type="ChEBI" id="CHEBI:18420"/>
    </cofactor>
    <cofactor evidence="9">
        <name>Mn(2+)</name>
        <dbReference type="ChEBI" id="CHEBI:29035"/>
    </cofactor>
    <text evidence="9">Mg(2+) or Mn(2+) required for ssDNA cleavage activity.</text>
</comment>